<evidence type="ECO:0000256" key="2">
    <source>
        <dbReference type="ARBA" id="ARBA00023136"/>
    </source>
</evidence>
<feature type="chain" id="PRO_5006621372" description="PSI domain-containing protein" evidence="4">
    <location>
        <begin position="28"/>
        <end position="277"/>
    </location>
</feature>
<evidence type="ECO:0000256" key="3">
    <source>
        <dbReference type="ARBA" id="ARBA00023180"/>
    </source>
</evidence>
<evidence type="ECO:0000259" key="5">
    <source>
        <dbReference type="SMART" id="SM00423"/>
    </source>
</evidence>
<feature type="domain" description="PSI" evidence="5">
    <location>
        <begin position="158"/>
        <end position="208"/>
    </location>
</feature>
<feature type="domain" description="PSI" evidence="5">
    <location>
        <begin position="88"/>
        <end position="137"/>
    </location>
</feature>
<comment type="subcellular location">
    <subcellularLocation>
        <location evidence="1">Membrane</location>
    </subcellularLocation>
</comment>
<evidence type="ECO:0000313" key="7">
    <source>
        <dbReference type="Proteomes" id="UP000051952"/>
    </source>
</evidence>
<dbReference type="OrthoDB" id="9998912at2759"/>
<feature type="domain" description="PSI" evidence="5">
    <location>
        <begin position="222"/>
        <end position="272"/>
    </location>
</feature>
<evidence type="ECO:0000313" key="6">
    <source>
        <dbReference type="EMBL" id="CUE87165.1"/>
    </source>
</evidence>
<dbReference type="GO" id="GO:0016020">
    <property type="term" value="C:membrane"/>
    <property type="evidence" value="ECO:0007669"/>
    <property type="project" value="UniProtKB-SubCell"/>
</dbReference>
<proteinExistence type="predicted"/>
<dbReference type="InterPro" id="IPR016201">
    <property type="entry name" value="PSI"/>
</dbReference>
<dbReference type="Pfam" id="PF01437">
    <property type="entry name" value="PSI"/>
    <property type="match status" value="1"/>
</dbReference>
<feature type="signal peptide" evidence="4">
    <location>
        <begin position="1"/>
        <end position="27"/>
    </location>
</feature>
<protein>
    <recommendedName>
        <fullName evidence="5">PSI domain-containing protein</fullName>
    </recommendedName>
</protein>
<dbReference type="InterPro" id="IPR002165">
    <property type="entry name" value="Plexin_repeat"/>
</dbReference>
<evidence type="ECO:0000256" key="4">
    <source>
        <dbReference type="SAM" id="SignalP"/>
    </source>
</evidence>
<evidence type="ECO:0000256" key="1">
    <source>
        <dbReference type="ARBA" id="ARBA00004370"/>
    </source>
</evidence>
<keyword evidence="4" id="KW-0732">Signal</keyword>
<name>A0A0S4IJI7_BODSA</name>
<dbReference type="EMBL" id="CYKH01000206">
    <property type="protein sequence ID" value="CUE87165.1"/>
    <property type="molecule type" value="Genomic_DNA"/>
</dbReference>
<gene>
    <name evidence="6" type="ORF">BSAL_56920</name>
</gene>
<feature type="domain" description="PSI" evidence="5">
    <location>
        <begin position="29"/>
        <end position="79"/>
    </location>
</feature>
<dbReference type="SMART" id="SM00423">
    <property type="entry name" value="PSI"/>
    <property type="match status" value="4"/>
</dbReference>
<dbReference type="OMA" id="WCSYSNT"/>
<keyword evidence="7" id="KW-1185">Reference proteome</keyword>
<organism evidence="6 7">
    <name type="scientific">Bodo saltans</name>
    <name type="common">Flagellated protozoan</name>
    <dbReference type="NCBI Taxonomy" id="75058"/>
    <lineage>
        <taxon>Eukaryota</taxon>
        <taxon>Discoba</taxon>
        <taxon>Euglenozoa</taxon>
        <taxon>Kinetoplastea</taxon>
        <taxon>Metakinetoplastina</taxon>
        <taxon>Eubodonida</taxon>
        <taxon>Bodonidae</taxon>
        <taxon>Bodo</taxon>
    </lineage>
</organism>
<dbReference type="VEuPathDB" id="TriTrypDB:BSAL_56920"/>
<dbReference type="AlphaFoldDB" id="A0A0S4IJI7"/>
<keyword evidence="3" id="KW-0325">Glycoprotein</keyword>
<dbReference type="Proteomes" id="UP000051952">
    <property type="component" value="Unassembled WGS sequence"/>
</dbReference>
<reference evidence="7" key="1">
    <citation type="submission" date="2015-09" db="EMBL/GenBank/DDBJ databases">
        <authorList>
            <consortium name="Pathogen Informatics"/>
        </authorList>
    </citation>
    <scope>NUCLEOTIDE SEQUENCE [LARGE SCALE GENOMIC DNA]</scope>
    <source>
        <strain evidence="7">Lake Konstanz</strain>
    </source>
</reference>
<accession>A0A0S4IJI7</accession>
<sequence>MYALEVLTMKFLIAIIAATFLASSALADVCATAATCGTCTLQGSCGWCSYSNTCESGNQTGSFVGCTTPYWSWTQNTCPATPAPTPNPCSGYTTCHTCAVASCGWCSYSNTCELGNQTGSFVGCTAPYWSWTQNSCPTTAAPTVAPTPVPYTPVPTASCSQYATCGSCTLIGGCGWCAFNGQCESGNATGSFVGCVAPYWSWVSNQCPTAAPATTPAPTVSTCSTSTSCLTCTQKATCGWCSFTNLCEQGNATGSLVGCVAPYWSWTNSQCPASEAH</sequence>
<keyword evidence="2" id="KW-0472">Membrane</keyword>